<dbReference type="InterPro" id="IPR039426">
    <property type="entry name" value="TonB-dep_rcpt-like"/>
</dbReference>
<dbReference type="AlphaFoldDB" id="A0A6M5Y5E6"/>
<keyword evidence="1" id="KW-0472">Membrane</keyword>
<evidence type="ECO:0000313" key="4">
    <source>
        <dbReference type="Proteomes" id="UP000502756"/>
    </source>
</evidence>
<dbReference type="InterPro" id="IPR037066">
    <property type="entry name" value="Plug_dom_sf"/>
</dbReference>
<protein>
    <recommendedName>
        <fullName evidence="5">TonB-dependent receptor plug domain-containing protein</fullName>
    </recommendedName>
</protein>
<comment type="subcellular location">
    <subcellularLocation>
        <location evidence="1">Cell outer membrane</location>
        <topology evidence="1">Multi-pass membrane protein</topology>
    </subcellularLocation>
</comment>
<keyword evidence="1" id="KW-0998">Cell outer membrane</keyword>
<keyword evidence="4" id="KW-1185">Reference proteome</keyword>
<keyword evidence="1" id="KW-0813">Transport</keyword>
<feature type="signal peptide" evidence="2">
    <location>
        <begin position="1"/>
        <end position="21"/>
    </location>
</feature>
<dbReference type="GO" id="GO:0009279">
    <property type="term" value="C:cell outer membrane"/>
    <property type="evidence" value="ECO:0007669"/>
    <property type="project" value="UniProtKB-SubCell"/>
</dbReference>
<keyword evidence="2" id="KW-0732">Signal</keyword>
<dbReference type="PROSITE" id="PS52016">
    <property type="entry name" value="TONB_DEPENDENT_REC_3"/>
    <property type="match status" value="1"/>
</dbReference>
<reference evidence="3 4" key="1">
    <citation type="submission" date="2020-05" db="EMBL/GenBank/DDBJ databases">
        <title>Genome sequencing of Spirosoma sp. TS118.</title>
        <authorList>
            <person name="Lee J.-H."/>
            <person name="Jeong S."/>
            <person name="Zhao L."/>
            <person name="Jung J.-H."/>
            <person name="Kim M.-K."/>
            <person name="Lim S."/>
        </authorList>
    </citation>
    <scope>NUCLEOTIDE SEQUENCE [LARGE SCALE GENOMIC DNA]</scope>
    <source>
        <strain evidence="3 4">TS118</strain>
    </source>
</reference>
<feature type="chain" id="PRO_5026933781" description="TonB-dependent receptor plug domain-containing protein" evidence="2">
    <location>
        <begin position="22"/>
        <end position="162"/>
    </location>
</feature>
<evidence type="ECO:0000256" key="1">
    <source>
        <dbReference type="PROSITE-ProRule" id="PRU01360"/>
    </source>
</evidence>
<keyword evidence="1" id="KW-0812">Transmembrane</keyword>
<dbReference type="EMBL" id="CP053435">
    <property type="protein sequence ID" value="QJW87902.1"/>
    <property type="molecule type" value="Genomic_DNA"/>
</dbReference>
<dbReference type="Gene3D" id="2.170.130.10">
    <property type="entry name" value="TonB-dependent receptor, plug domain"/>
    <property type="match status" value="1"/>
</dbReference>
<dbReference type="Proteomes" id="UP000502756">
    <property type="component" value="Chromosome"/>
</dbReference>
<evidence type="ECO:0000313" key="3">
    <source>
        <dbReference type="EMBL" id="QJW87902.1"/>
    </source>
</evidence>
<gene>
    <name evidence="3" type="ORF">HNV11_00195</name>
</gene>
<evidence type="ECO:0000256" key="2">
    <source>
        <dbReference type="SAM" id="SignalP"/>
    </source>
</evidence>
<keyword evidence="1" id="KW-1134">Transmembrane beta strand</keyword>
<accession>A0A6M5Y5E6</accession>
<organism evidence="3 4">
    <name type="scientific">Spirosoma taeanense</name>
    <dbReference type="NCBI Taxonomy" id="2735870"/>
    <lineage>
        <taxon>Bacteria</taxon>
        <taxon>Pseudomonadati</taxon>
        <taxon>Bacteroidota</taxon>
        <taxon>Cytophagia</taxon>
        <taxon>Cytophagales</taxon>
        <taxon>Cytophagaceae</taxon>
        <taxon>Spirosoma</taxon>
    </lineage>
</organism>
<name>A0A6M5Y5E6_9BACT</name>
<sequence length="162" mass="17247">MNNLHRLLLCLTSTLLGLVSAYTSPSDNVSLIHSANVSLMNYASADTTLPPRSAAKTVSRQAHAPIILPGTRLDTSFSKLPAQSPAVGKAAPVWLRSKVKGSPMYIVDGKAATAKQLCLLKQREIASVNVLDGLKAAQLYGRNARNGMVIITTKAGIRPKNE</sequence>
<dbReference type="KEGG" id="stae:HNV11_00195"/>
<evidence type="ECO:0008006" key="5">
    <source>
        <dbReference type="Google" id="ProtNLM"/>
    </source>
</evidence>
<comment type="similarity">
    <text evidence="1">Belongs to the TonB-dependent receptor family.</text>
</comment>
<proteinExistence type="inferred from homology"/>
<dbReference type="RefSeq" id="WP_171737743.1">
    <property type="nucleotide sequence ID" value="NZ_CP053435.1"/>
</dbReference>